<organism evidence="4 5">
    <name type="scientific">Prauserella cavernicola</name>
    <dbReference type="NCBI Taxonomy" id="2800127"/>
    <lineage>
        <taxon>Bacteria</taxon>
        <taxon>Bacillati</taxon>
        <taxon>Actinomycetota</taxon>
        <taxon>Actinomycetes</taxon>
        <taxon>Pseudonocardiales</taxon>
        <taxon>Pseudonocardiaceae</taxon>
        <taxon>Prauserella</taxon>
    </lineage>
</organism>
<name>A0A934QM78_9PSEU</name>
<dbReference type="Gene3D" id="1.10.10.60">
    <property type="entry name" value="Homeodomain-like"/>
    <property type="match status" value="2"/>
</dbReference>
<dbReference type="Gene3D" id="1.10.357.10">
    <property type="entry name" value="Tetracycline Repressor, domain 2"/>
    <property type="match status" value="2"/>
</dbReference>
<dbReference type="Pfam" id="PF17932">
    <property type="entry name" value="TetR_C_24"/>
    <property type="match status" value="1"/>
</dbReference>
<dbReference type="SUPFAM" id="SSF46689">
    <property type="entry name" value="Homeodomain-like"/>
    <property type="match status" value="2"/>
</dbReference>
<dbReference type="InterPro" id="IPR050109">
    <property type="entry name" value="HTH-type_TetR-like_transc_reg"/>
</dbReference>
<reference evidence="4" key="1">
    <citation type="submission" date="2020-12" db="EMBL/GenBank/DDBJ databases">
        <title>Prauserella sp. ASG 168, a novel actinomycete isolated from cave rock.</title>
        <authorList>
            <person name="Suriyachadkun C."/>
        </authorList>
    </citation>
    <scope>NUCLEOTIDE SEQUENCE</scope>
    <source>
        <strain evidence="4">ASG 168</strain>
    </source>
</reference>
<dbReference type="InterPro" id="IPR036271">
    <property type="entry name" value="Tet_transcr_reg_TetR-rel_C_sf"/>
</dbReference>
<dbReference type="InterPro" id="IPR001647">
    <property type="entry name" value="HTH_TetR"/>
</dbReference>
<dbReference type="GO" id="GO:0003700">
    <property type="term" value="F:DNA-binding transcription factor activity"/>
    <property type="evidence" value="ECO:0007669"/>
    <property type="project" value="TreeGrafter"/>
</dbReference>
<gene>
    <name evidence="4" type="ORF">JHE00_00405</name>
</gene>
<feature type="domain" description="HTH tetR-type" evidence="3">
    <location>
        <begin position="219"/>
        <end position="279"/>
    </location>
</feature>
<dbReference type="PRINTS" id="PR00455">
    <property type="entry name" value="HTHTETR"/>
</dbReference>
<proteinExistence type="predicted"/>
<dbReference type="AlphaFoldDB" id="A0A934QM78"/>
<feature type="DNA-binding region" description="H-T-H motif" evidence="2">
    <location>
        <begin position="242"/>
        <end position="261"/>
    </location>
</feature>
<dbReference type="PANTHER" id="PTHR30055:SF237">
    <property type="entry name" value="TRANSCRIPTIONAL REPRESSOR MCE3R"/>
    <property type="match status" value="1"/>
</dbReference>
<feature type="DNA-binding region" description="H-T-H motif" evidence="2">
    <location>
        <begin position="39"/>
        <end position="58"/>
    </location>
</feature>
<dbReference type="RefSeq" id="WP_200313573.1">
    <property type="nucleotide sequence ID" value="NZ_JAENJH010000001.1"/>
</dbReference>
<accession>A0A934QM78</accession>
<dbReference type="Proteomes" id="UP000635245">
    <property type="component" value="Unassembled WGS sequence"/>
</dbReference>
<protein>
    <submittedName>
        <fullName evidence="4">TetR/AcrR family transcriptional regulator</fullName>
    </submittedName>
</protein>
<dbReference type="Pfam" id="PF00440">
    <property type="entry name" value="TetR_N"/>
    <property type="match status" value="2"/>
</dbReference>
<feature type="domain" description="HTH tetR-type" evidence="3">
    <location>
        <begin position="16"/>
        <end position="76"/>
    </location>
</feature>
<dbReference type="PANTHER" id="PTHR30055">
    <property type="entry name" value="HTH-TYPE TRANSCRIPTIONAL REGULATOR RUTR"/>
    <property type="match status" value="1"/>
</dbReference>
<sequence length="397" mass="43103">MKQPQARPTASRRRRSDRKSQLATIAAELFCERGYYTVGLSEIATEAGITGPAIYKHFRNKQAILAHAAAEISGAIDTVLADVPSDGAPWERIDRVVRDLCALVVERRHGVQLYQWERRYLDEPEHARFTATITALVARVADLLGEARTHLPAADRTTLAAAACSAIASLSTHRTQISPRAASAGLRSLALGVLATGLPPRLTGAVTEPPHPGELGEFVTRRERLLVSALRPFRERGFHAVTMDDIGAAAGIGGSSVYRHFPSKADLLAAVYYRAAERLAVATSTAIEGAREPGEALRGLVDAYVGYAYGDSDLAAVYLSEYGNLPADDRRALRKVQREHVEQWVRLVVAVREDTHAASARLAVHAALNIVHDLSMARRRHADADQLKHLVFAALAA</sequence>
<dbReference type="InterPro" id="IPR041490">
    <property type="entry name" value="KstR2_TetR_C"/>
</dbReference>
<keyword evidence="1 2" id="KW-0238">DNA-binding</keyword>
<comment type="caution">
    <text evidence="4">The sequence shown here is derived from an EMBL/GenBank/DDBJ whole genome shotgun (WGS) entry which is preliminary data.</text>
</comment>
<evidence type="ECO:0000313" key="5">
    <source>
        <dbReference type="Proteomes" id="UP000635245"/>
    </source>
</evidence>
<evidence type="ECO:0000256" key="2">
    <source>
        <dbReference type="PROSITE-ProRule" id="PRU00335"/>
    </source>
</evidence>
<dbReference type="GO" id="GO:0000976">
    <property type="term" value="F:transcription cis-regulatory region binding"/>
    <property type="evidence" value="ECO:0007669"/>
    <property type="project" value="TreeGrafter"/>
</dbReference>
<dbReference type="SUPFAM" id="SSF48498">
    <property type="entry name" value="Tetracyclin repressor-like, C-terminal domain"/>
    <property type="match status" value="1"/>
</dbReference>
<dbReference type="InterPro" id="IPR009057">
    <property type="entry name" value="Homeodomain-like_sf"/>
</dbReference>
<evidence type="ECO:0000256" key="1">
    <source>
        <dbReference type="ARBA" id="ARBA00023125"/>
    </source>
</evidence>
<keyword evidence="5" id="KW-1185">Reference proteome</keyword>
<evidence type="ECO:0000313" key="4">
    <source>
        <dbReference type="EMBL" id="MBK1782765.1"/>
    </source>
</evidence>
<evidence type="ECO:0000259" key="3">
    <source>
        <dbReference type="PROSITE" id="PS50977"/>
    </source>
</evidence>
<dbReference type="PROSITE" id="PS50977">
    <property type="entry name" value="HTH_TETR_2"/>
    <property type="match status" value="2"/>
</dbReference>
<dbReference type="EMBL" id="JAENJH010000001">
    <property type="protein sequence ID" value="MBK1782765.1"/>
    <property type="molecule type" value="Genomic_DNA"/>
</dbReference>